<evidence type="ECO:0000256" key="1">
    <source>
        <dbReference type="SAM" id="MobiDB-lite"/>
    </source>
</evidence>
<reference evidence="2 3" key="2">
    <citation type="journal article" date="2010" name="Nucleic Acids Res.">
        <title>BeetleBase in 2010: revisions to provide comprehensive genomic information for Tribolium castaneum.</title>
        <authorList>
            <person name="Kim H.S."/>
            <person name="Murphy T."/>
            <person name="Xia J."/>
            <person name="Caragea D."/>
            <person name="Park Y."/>
            <person name="Beeman R.W."/>
            <person name="Lorenzen M.D."/>
            <person name="Butcher S."/>
            <person name="Manak J.R."/>
            <person name="Brown S.J."/>
        </authorList>
    </citation>
    <scope>GENOME REANNOTATION</scope>
    <source>
        <strain evidence="2 3">Georgia GA2</strain>
    </source>
</reference>
<dbReference type="InterPro" id="IPR036910">
    <property type="entry name" value="HMG_box_dom_sf"/>
</dbReference>
<dbReference type="Proteomes" id="UP000007266">
    <property type="component" value="Linkage group 6"/>
</dbReference>
<dbReference type="HOGENOM" id="CLU_2124232_0_0_1"/>
<evidence type="ECO:0000313" key="2">
    <source>
        <dbReference type="EMBL" id="EFA04906.1"/>
    </source>
</evidence>
<dbReference type="EMBL" id="KQ971348">
    <property type="protein sequence ID" value="EFA04906.1"/>
    <property type="molecule type" value="Genomic_DNA"/>
</dbReference>
<evidence type="ECO:0008006" key="4">
    <source>
        <dbReference type="Google" id="ProtNLM"/>
    </source>
</evidence>
<proteinExistence type="predicted"/>
<name>D2A3M6_TRICA</name>
<dbReference type="InParanoid" id="D2A3M6"/>
<evidence type="ECO:0000313" key="3">
    <source>
        <dbReference type="Proteomes" id="UP000007266"/>
    </source>
</evidence>
<gene>
    <name evidence="2" type="primary">AUGUSTUS-3.0.2_14970</name>
    <name evidence="2" type="ORF">TcasGA2_TC014970</name>
</gene>
<sequence>MGWPKVPPNNGENSAEPARKSRARSVPKTLIADLKDKVVTCRNPFLNFLMEFKKITPSIKMSGAVLAKIGGQIWRDMSDKQKSQFQIVEARRRRNKGGKRRRRKGRKHNMPLRR</sequence>
<feature type="region of interest" description="Disordered" evidence="1">
    <location>
        <begin position="80"/>
        <end position="114"/>
    </location>
</feature>
<dbReference type="AlphaFoldDB" id="D2A3M6"/>
<dbReference type="GO" id="GO:0005634">
    <property type="term" value="C:nucleus"/>
    <property type="evidence" value="ECO:0007669"/>
    <property type="project" value="UniProtKB-ARBA"/>
</dbReference>
<dbReference type="OrthoDB" id="7675944at2759"/>
<feature type="compositionally biased region" description="Basic residues" evidence="1">
    <location>
        <begin position="91"/>
        <end position="114"/>
    </location>
</feature>
<reference evidence="2 3" key="1">
    <citation type="journal article" date="2008" name="Nature">
        <title>The genome of the model beetle and pest Tribolium castaneum.</title>
        <authorList>
            <consortium name="Tribolium Genome Sequencing Consortium"/>
            <person name="Richards S."/>
            <person name="Gibbs R.A."/>
            <person name="Weinstock G.M."/>
            <person name="Brown S.J."/>
            <person name="Denell R."/>
            <person name="Beeman R.W."/>
            <person name="Gibbs R."/>
            <person name="Beeman R.W."/>
            <person name="Brown S.J."/>
            <person name="Bucher G."/>
            <person name="Friedrich M."/>
            <person name="Grimmelikhuijzen C.J."/>
            <person name="Klingler M."/>
            <person name="Lorenzen M."/>
            <person name="Richards S."/>
            <person name="Roth S."/>
            <person name="Schroder R."/>
            <person name="Tautz D."/>
            <person name="Zdobnov E.M."/>
            <person name="Muzny D."/>
            <person name="Gibbs R.A."/>
            <person name="Weinstock G.M."/>
            <person name="Attaway T."/>
            <person name="Bell S."/>
            <person name="Buhay C.J."/>
            <person name="Chandrabose M.N."/>
            <person name="Chavez D."/>
            <person name="Clerk-Blankenburg K.P."/>
            <person name="Cree A."/>
            <person name="Dao M."/>
            <person name="Davis C."/>
            <person name="Chacko J."/>
            <person name="Dinh H."/>
            <person name="Dugan-Rocha S."/>
            <person name="Fowler G."/>
            <person name="Garner T.T."/>
            <person name="Garnes J."/>
            <person name="Gnirke A."/>
            <person name="Hawes A."/>
            <person name="Hernandez J."/>
            <person name="Hines S."/>
            <person name="Holder M."/>
            <person name="Hume J."/>
            <person name="Jhangiani S.N."/>
            <person name="Joshi V."/>
            <person name="Khan Z.M."/>
            <person name="Jackson L."/>
            <person name="Kovar C."/>
            <person name="Kowis A."/>
            <person name="Lee S."/>
            <person name="Lewis L.R."/>
            <person name="Margolis J."/>
            <person name="Morgan M."/>
            <person name="Nazareth L.V."/>
            <person name="Nguyen N."/>
            <person name="Okwuonu G."/>
            <person name="Parker D."/>
            <person name="Richards S."/>
            <person name="Ruiz S.J."/>
            <person name="Santibanez J."/>
            <person name="Savard J."/>
            <person name="Scherer S.E."/>
            <person name="Schneider B."/>
            <person name="Sodergren E."/>
            <person name="Tautz D."/>
            <person name="Vattahil S."/>
            <person name="Villasana D."/>
            <person name="White C.S."/>
            <person name="Wright R."/>
            <person name="Park Y."/>
            <person name="Beeman R.W."/>
            <person name="Lord J."/>
            <person name="Oppert B."/>
            <person name="Lorenzen M."/>
            <person name="Brown S."/>
            <person name="Wang L."/>
            <person name="Savard J."/>
            <person name="Tautz D."/>
            <person name="Richards S."/>
            <person name="Weinstock G."/>
            <person name="Gibbs R.A."/>
            <person name="Liu Y."/>
            <person name="Worley K."/>
            <person name="Weinstock G."/>
            <person name="Elsik C.G."/>
            <person name="Reese J.T."/>
            <person name="Elhaik E."/>
            <person name="Landan G."/>
            <person name="Graur D."/>
            <person name="Arensburger P."/>
            <person name="Atkinson P."/>
            <person name="Beeman R.W."/>
            <person name="Beidler J."/>
            <person name="Brown S.J."/>
            <person name="Demuth J.P."/>
            <person name="Drury D.W."/>
            <person name="Du Y.Z."/>
            <person name="Fujiwara H."/>
            <person name="Lorenzen M."/>
            <person name="Maselli V."/>
            <person name="Osanai M."/>
            <person name="Park Y."/>
            <person name="Robertson H.M."/>
            <person name="Tu Z."/>
            <person name="Wang J.J."/>
            <person name="Wang S."/>
            <person name="Richards S."/>
            <person name="Song H."/>
            <person name="Zhang L."/>
            <person name="Sodergren E."/>
            <person name="Werner D."/>
            <person name="Stanke M."/>
            <person name="Morgenstern B."/>
            <person name="Solovyev V."/>
            <person name="Kosarev P."/>
            <person name="Brown G."/>
            <person name="Chen H.C."/>
            <person name="Ermolaeva O."/>
            <person name="Hlavina W."/>
            <person name="Kapustin Y."/>
            <person name="Kiryutin B."/>
            <person name="Kitts P."/>
            <person name="Maglott D."/>
            <person name="Pruitt K."/>
            <person name="Sapojnikov V."/>
            <person name="Souvorov A."/>
            <person name="Mackey A.J."/>
            <person name="Waterhouse R.M."/>
            <person name="Wyder S."/>
            <person name="Zdobnov E.M."/>
            <person name="Zdobnov E.M."/>
            <person name="Wyder S."/>
            <person name="Kriventseva E.V."/>
            <person name="Kadowaki T."/>
            <person name="Bork P."/>
            <person name="Aranda M."/>
            <person name="Bao R."/>
            <person name="Beermann A."/>
            <person name="Berns N."/>
            <person name="Bolognesi R."/>
            <person name="Bonneton F."/>
            <person name="Bopp D."/>
            <person name="Brown S.J."/>
            <person name="Bucher G."/>
            <person name="Butts T."/>
            <person name="Chaumot A."/>
            <person name="Denell R.E."/>
            <person name="Ferrier D.E."/>
            <person name="Friedrich M."/>
            <person name="Gordon C.M."/>
            <person name="Jindra M."/>
            <person name="Klingler M."/>
            <person name="Lan Q."/>
            <person name="Lattorff H.M."/>
            <person name="Laudet V."/>
            <person name="von Levetsow C."/>
            <person name="Liu Z."/>
            <person name="Lutz R."/>
            <person name="Lynch J.A."/>
            <person name="da Fonseca R.N."/>
            <person name="Posnien N."/>
            <person name="Reuter R."/>
            <person name="Roth S."/>
            <person name="Savard J."/>
            <person name="Schinko J.B."/>
            <person name="Schmitt C."/>
            <person name="Schoppmeier M."/>
            <person name="Schroder R."/>
            <person name="Shippy T.D."/>
            <person name="Simonnet F."/>
            <person name="Marques-Souza H."/>
            <person name="Tautz D."/>
            <person name="Tomoyasu Y."/>
            <person name="Trauner J."/>
            <person name="Van der Zee M."/>
            <person name="Vervoort M."/>
            <person name="Wittkopp N."/>
            <person name="Wimmer E.A."/>
            <person name="Yang X."/>
            <person name="Jones A.K."/>
            <person name="Sattelle D.B."/>
            <person name="Ebert P.R."/>
            <person name="Nelson D."/>
            <person name="Scott J.G."/>
            <person name="Beeman R.W."/>
            <person name="Muthukrishnan S."/>
            <person name="Kramer K.J."/>
            <person name="Arakane Y."/>
            <person name="Beeman R.W."/>
            <person name="Zhu Q."/>
            <person name="Hogenkamp D."/>
            <person name="Dixit R."/>
            <person name="Oppert B."/>
            <person name="Jiang H."/>
            <person name="Zou Z."/>
            <person name="Marshall J."/>
            <person name="Elpidina E."/>
            <person name="Vinokurov K."/>
            <person name="Oppert C."/>
            <person name="Zou Z."/>
            <person name="Evans J."/>
            <person name="Lu Z."/>
            <person name="Zhao P."/>
            <person name="Sumathipala N."/>
            <person name="Altincicek B."/>
            <person name="Vilcinskas A."/>
            <person name="Williams M."/>
            <person name="Hultmark D."/>
            <person name="Hetru C."/>
            <person name="Jiang H."/>
            <person name="Grimmelikhuijzen C.J."/>
            <person name="Hauser F."/>
            <person name="Cazzamali G."/>
            <person name="Williamson M."/>
            <person name="Park Y."/>
            <person name="Li B."/>
            <person name="Tanaka Y."/>
            <person name="Predel R."/>
            <person name="Neupert S."/>
            <person name="Schachtner J."/>
            <person name="Verleyen P."/>
            <person name="Raible F."/>
            <person name="Bork P."/>
            <person name="Friedrich M."/>
            <person name="Walden K.K."/>
            <person name="Robertson H.M."/>
            <person name="Angeli S."/>
            <person name="Foret S."/>
            <person name="Bucher G."/>
            <person name="Schuetz S."/>
            <person name="Maleszka R."/>
            <person name="Wimmer E.A."/>
            <person name="Beeman R.W."/>
            <person name="Lorenzen M."/>
            <person name="Tomoyasu Y."/>
            <person name="Miller S.C."/>
            <person name="Grossmann D."/>
            <person name="Bucher G."/>
        </authorList>
    </citation>
    <scope>NUCLEOTIDE SEQUENCE [LARGE SCALE GENOMIC DNA]</scope>
    <source>
        <strain evidence="2 3">Georgia GA2</strain>
    </source>
</reference>
<protein>
    <recommendedName>
        <fullName evidence="4">HMG box domain-containing protein</fullName>
    </recommendedName>
</protein>
<dbReference type="SUPFAM" id="SSF47095">
    <property type="entry name" value="HMG-box"/>
    <property type="match status" value="1"/>
</dbReference>
<keyword evidence="3" id="KW-1185">Reference proteome</keyword>
<feature type="region of interest" description="Disordered" evidence="1">
    <location>
        <begin position="1"/>
        <end position="26"/>
    </location>
</feature>
<organism evidence="2 3">
    <name type="scientific">Tribolium castaneum</name>
    <name type="common">Red flour beetle</name>
    <dbReference type="NCBI Taxonomy" id="7070"/>
    <lineage>
        <taxon>Eukaryota</taxon>
        <taxon>Metazoa</taxon>
        <taxon>Ecdysozoa</taxon>
        <taxon>Arthropoda</taxon>
        <taxon>Hexapoda</taxon>
        <taxon>Insecta</taxon>
        <taxon>Pterygota</taxon>
        <taxon>Neoptera</taxon>
        <taxon>Endopterygota</taxon>
        <taxon>Coleoptera</taxon>
        <taxon>Polyphaga</taxon>
        <taxon>Cucujiformia</taxon>
        <taxon>Tenebrionidae</taxon>
        <taxon>Tenebrionidae incertae sedis</taxon>
        <taxon>Tribolium</taxon>
    </lineage>
</organism>
<accession>D2A3M6</accession>
<dbReference type="PhylomeDB" id="D2A3M6"/>
<dbReference type="KEGG" id="tca:103312637"/>